<dbReference type="AlphaFoldDB" id="A0AA37SX70"/>
<dbReference type="EMBL" id="BSOH01000027">
    <property type="protein sequence ID" value="GLR19355.1"/>
    <property type="molecule type" value="Genomic_DNA"/>
</dbReference>
<evidence type="ECO:0000313" key="5">
    <source>
        <dbReference type="Proteomes" id="UP001156666"/>
    </source>
</evidence>
<dbReference type="Gene3D" id="3.40.50.1460">
    <property type="match status" value="1"/>
</dbReference>
<reference evidence="4" key="2">
    <citation type="submission" date="2023-01" db="EMBL/GenBank/DDBJ databases">
        <title>Draft genome sequence of Portibacter lacus strain NBRC 108769.</title>
        <authorList>
            <person name="Sun Q."/>
            <person name="Mori K."/>
        </authorList>
    </citation>
    <scope>NUCLEOTIDE SEQUENCE</scope>
    <source>
        <strain evidence="4">NBRC 108769</strain>
    </source>
</reference>
<dbReference type="Gene3D" id="2.60.40.4070">
    <property type="match status" value="1"/>
</dbReference>
<dbReference type="SUPFAM" id="SSF52129">
    <property type="entry name" value="Caspase-like"/>
    <property type="match status" value="1"/>
</dbReference>
<dbReference type="InterPro" id="IPR001769">
    <property type="entry name" value="Gingipain"/>
</dbReference>
<evidence type="ECO:0000259" key="2">
    <source>
        <dbReference type="Pfam" id="PF01364"/>
    </source>
</evidence>
<dbReference type="InterPro" id="IPR029031">
    <property type="entry name" value="Gingipain_N_sf"/>
</dbReference>
<dbReference type="InterPro" id="IPR026444">
    <property type="entry name" value="Secre_tail"/>
</dbReference>
<evidence type="ECO:0000259" key="3">
    <source>
        <dbReference type="Pfam" id="PF13860"/>
    </source>
</evidence>
<proteinExistence type="predicted"/>
<dbReference type="Pfam" id="PF13860">
    <property type="entry name" value="FlgD_ig"/>
    <property type="match status" value="1"/>
</dbReference>
<comment type="caution">
    <text evidence="4">The sequence shown here is derived from an EMBL/GenBank/DDBJ whole genome shotgun (WGS) entry which is preliminary data.</text>
</comment>
<keyword evidence="5" id="KW-1185">Reference proteome</keyword>
<dbReference type="NCBIfam" id="TIGR04183">
    <property type="entry name" value="Por_Secre_tail"/>
    <property type="match status" value="1"/>
</dbReference>
<reference evidence="4" key="1">
    <citation type="journal article" date="2014" name="Int. J. Syst. Evol. Microbiol.">
        <title>Complete genome sequence of Corynebacterium casei LMG S-19264T (=DSM 44701T), isolated from a smear-ripened cheese.</title>
        <authorList>
            <consortium name="US DOE Joint Genome Institute (JGI-PGF)"/>
            <person name="Walter F."/>
            <person name="Albersmeier A."/>
            <person name="Kalinowski J."/>
            <person name="Ruckert C."/>
        </authorList>
    </citation>
    <scope>NUCLEOTIDE SEQUENCE</scope>
    <source>
        <strain evidence="4">NBRC 108769</strain>
    </source>
</reference>
<protein>
    <submittedName>
        <fullName evidence="4">Peptidase C25</fullName>
    </submittedName>
</protein>
<gene>
    <name evidence="4" type="primary">porU</name>
    <name evidence="4" type="ORF">GCM10007940_39710</name>
</gene>
<dbReference type="Gene3D" id="3.40.50.10390">
    <property type="entry name" value="Gingipain r, domain 1"/>
    <property type="match status" value="1"/>
</dbReference>
<dbReference type="GO" id="GO:0006508">
    <property type="term" value="P:proteolysis"/>
    <property type="evidence" value="ECO:0007669"/>
    <property type="project" value="InterPro"/>
</dbReference>
<dbReference type="Proteomes" id="UP001156666">
    <property type="component" value="Unassembled WGS sequence"/>
</dbReference>
<evidence type="ECO:0000313" key="4">
    <source>
        <dbReference type="EMBL" id="GLR19355.1"/>
    </source>
</evidence>
<dbReference type="GO" id="GO:0008234">
    <property type="term" value="F:cysteine-type peptidase activity"/>
    <property type="evidence" value="ECO:0007669"/>
    <property type="project" value="InterPro"/>
</dbReference>
<dbReference type="Pfam" id="PF01364">
    <property type="entry name" value="Peptidase_C25"/>
    <property type="match status" value="1"/>
</dbReference>
<feature type="domain" description="Gingipain" evidence="2">
    <location>
        <begin position="533"/>
        <end position="900"/>
    </location>
</feature>
<dbReference type="RefSeq" id="WP_235291943.1">
    <property type="nucleotide sequence ID" value="NZ_BSOH01000027.1"/>
</dbReference>
<accession>A0AA37SX70</accession>
<feature type="domain" description="FlgD/Vpr Ig-like" evidence="3">
    <location>
        <begin position="1179"/>
        <end position="1245"/>
    </location>
</feature>
<evidence type="ECO:0000256" key="1">
    <source>
        <dbReference type="ARBA" id="ARBA00022729"/>
    </source>
</evidence>
<dbReference type="NCBIfam" id="NF033707">
    <property type="entry name" value="T9SS_sortase"/>
    <property type="match status" value="1"/>
</dbReference>
<organism evidence="4 5">
    <name type="scientific">Portibacter lacus</name>
    <dbReference type="NCBI Taxonomy" id="1099794"/>
    <lineage>
        <taxon>Bacteria</taxon>
        <taxon>Pseudomonadati</taxon>
        <taxon>Bacteroidota</taxon>
        <taxon>Saprospiria</taxon>
        <taxon>Saprospirales</taxon>
        <taxon>Haliscomenobacteraceae</taxon>
        <taxon>Portibacter</taxon>
    </lineage>
</organism>
<keyword evidence="1" id="KW-0732">Signal</keyword>
<dbReference type="CDD" id="cd02258">
    <property type="entry name" value="Peptidase_C25_N"/>
    <property type="match status" value="1"/>
</dbReference>
<sequence>MKLINTFLLVILFSIVYQFDISAQTIVTKKINWSKSTEIPENDLTAYSFDRSSINQENNLHIYSDQFPVNKYGDIQFEIIGYQSEETSITTKTNIPTSISVNSHIAQERRNYNAIYSFIPFIKNNNTGKIERITEIKLQYNTTSNNLSNFRGGPEFKNSSILKDGKIYKIAVSESGIYKISKDDLDKLGIESDGINPKKIQILGNPNGMNPEENSADIYDDLIENSIFIQGEADGSFDNSDFILFYAHGPHTWNPEDNYTHNIYDDNNYYFIKIGSVDGKRVQNKQNITGNNTFSSNYNTYRRYEKDVYNLLGDFSSTQGSGKLWFSEIYSSNRNQDFTSYFADPNLDTNEDVSVEIQFAARDRISSKLNLKIDGVTNSINFNGVNVSNIESKYADLEKKVFTQKLSSTSPEIFLDFGVSSNEPTGWLDYIQLTYSAKLNYSGQPIVFRKTESKDLSLYGFNINTTLFGMQIWDISNPENVLNQEHENFKFSYVPNGINEFVVFNPTAEHKKVSIIGEIENQNLHAIQSADLVIIYHPDFQEAAEKLAMHRADFSNLNVVAVSVNQIYNEFSSGRVDVPGIRNFAKMIYERDPNFKYLCLIGDGSFDYKHINASAYGDDSFIPVYETSESLSPIRAFPSDDFYALLNDQEGGNLKGGLDLGVGRIPVRTADEANQIIDKIINYDTNLDTYADWRLRIGFSADDEDNNYHVRDADGIAEAARLKYENFNVEKMYFDAYPQVSTPGGERYPLATDALNNNIFKGMLTMCYLGHGGPTGWAQERVLKLEDIEKFDNENKLPLFITATCSFTGYDNPAGPSAGEKLFLKEKTGAIALMSTVRAVYVNQNERLTRAVFDTIFTKDAGEFMGIGEILRRAKNSNAADTLDVNARKFQLIGDPALKLSIPEHQIKTTSINGVTIDSDYTADTIKALQKMTFEGFVAGEDGNIMSDFNGVVYTSVFDKVIQAKTLANNTSSSERAFNLQKTILFKGQSVIENGKFKFEFYLPSDINFDYGNGKISLYAKSGNIDASGNFEDFIIGGSDPANADDNPPLVDVYLNTEDFAFGGISTSNPVLLVKLQDDFGINVAGVSVGHDLVAELDNNSKERYILNDFYEAELNDFRKGIVRFPLKDLEPGKHTLKIKAWDLSNNLGEGYTEFFVTDDEGDQLEHVFNYPNPFSTNTLFQFEHNLPGTELEILINIYNVSGQIVKTIEHLVLDDGFRIDDISWDGRDDYGQKIANGVYLYKINVLANQLGIRKESNFEKLVILK</sequence>
<dbReference type="InterPro" id="IPR025965">
    <property type="entry name" value="FlgD/Vpr_Ig-like"/>
</dbReference>
<dbReference type="InterPro" id="IPR029030">
    <property type="entry name" value="Caspase-like_dom_sf"/>
</dbReference>
<name>A0AA37SX70_9BACT</name>